<gene>
    <name evidence="5" type="ORF">KUTeg_021807</name>
</gene>
<reference evidence="5 6" key="1">
    <citation type="submission" date="2022-12" db="EMBL/GenBank/DDBJ databases">
        <title>Chromosome-level genome of Tegillarca granosa.</title>
        <authorList>
            <person name="Kim J."/>
        </authorList>
    </citation>
    <scope>NUCLEOTIDE SEQUENCE [LARGE SCALE GENOMIC DNA]</scope>
    <source>
        <strain evidence="5">Teg-2019</strain>
        <tissue evidence="5">Adductor muscle</tissue>
    </source>
</reference>
<dbReference type="Gene3D" id="1.25.40.20">
    <property type="entry name" value="Ankyrin repeat-containing domain"/>
    <property type="match status" value="2"/>
</dbReference>
<organism evidence="5 6">
    <name type="scientific">Tegillarca granosa</name>
    <name type="common">Malaysian cockle</name>
    <name type="synonym">Anadara granosa</name>
    <dbReference type="NCBI Taxonomy" id="220873"/>
    <lineage>
        <taxon>Eukaryota</taxon>
        <taxon>Metazoa</taxon>
        <taxon>Spiralia</taxon>
        <taxon>Lophotrochozoa</taxon>
        <taxon>Mollusca</taxon>
        <taxon>Bivalvia</taxon>
        <taxon>Autobranchia</taxon>
        <taxon>Pteriomorphia</taxon>
        <taxon>Arcoida</taxon>
        <taxon>Arcoidea</taxon>
        <taxon>Arcidae</taxon>
        <taxon>Tegillarca</taxon>
    </lineage>
</organism>
<keyword evidence="2 3" id="KW-0040">ANK repeat</keyword>
<name>A0ABQ9E4F1_TEGGR</name>
<feature type="region of interest" description="Disordered" evidence="4">
    <location>
        <begin position="1"/>
        <end position="22"/>
    </location>
</feature>
<dbReference type="PROSITE" id="PS50297">
    <property type="entry name" value="ANK_REP_REGION"/>
    <property type="match status" value="1"/>
</dbReference>
<accession>A0ABQ9E4F1</accession>
<evidence type="ECO:0000313" key="6">
    <source>
        <dbReference type="Proteomes" id="UP001217089"/>
    </source>
</evidence>
<feature type="repeat" description="ANK" evidence="3">
    <location>
        <begin position="204"/>
        <end position="238"/>
    </location>
</feature>
<feature type="compositionally biased region" description="Basic and acidic residues" evidence="4">
    <location>
        <begin position="10"/>
        <end position="22"/>
    </location>
</feature>
<evidence type="ECO:0000256" key="1">
    <source>
        <dbReference type="ARBA" id="ARBA00022737"/>
    </source>
</evidence>
<dbReference type="SMART" id="SM00248">
    <property type="entry name" value="ANK"/>
    <property type="match status" value="7"/>
</dbReference>
<dbReference type="PANTHER" id="PTHR24126:SF14">
    <property type="entry name" value="ANK_REP_REGION DOMAIN-CONTAINING PROTEIN"/>
    <property type="match status" value="1"/>
</dbReference>
<dbReference type="InterPro" id="IPR002110">
    <property type="entry name" value="Ankyrin_rpt"/>
</dbReference>
<evidence type="ECO:0000313" key="5">
    <source>
        <dbReference type="EMBL" id="KAJ8300288.1"/>
    </source>
</evidence>
<keyword evidence="6" id="KW-1185">Reference proteome</keyword>
<dbReference type="EMBL" id="JARBDR010000919">
    <property type="protein sequence ID" value="KAJ8300288.1"/>
    <property type="molecule type" value="Genomic_DNA"/>
</dbReference>
<dbReference type="PANTHER" id="PTHR24126">
    <property type="entry name" value="ANKYRIN REPEAT, PH AND SEC7 DOMAIN CONTAINING PROTEIN SECG-RELATED"/>
    <property type="match status" value="1"/>
</dbReference>
<feature type="repeat" description="ANK" evidence="3">
    <location>
        <begin position="617"/>
        <end position="653"/>
    </location>
</feature>
<protein>
    <submittedName>
        <fullName evidence="5">Uncharacterized protein</fullName>
    </submittedName>
</protein>
<dbReference type="Pfam" id="PF12796">
    <property type="entry name" value="Ank_2"/>
    <property type="match status" value="1"/>
</dbReference>
<proteinExistence type="predicted"/>
<sequence>MLESMAEINKTNEQDMSCSKELECDTSKMNKLKKESNRESEHKAENLQEAGKAVDVDTGSLNLNLEALNFTDENIIPDFSTEDYSKIASAFINGNDDEIQFLLTKGHATLSSSELDILFEKAVLNNNLAIVNRLLINQIDISKCLENCKGILSRCEGLKLRQYLLILTDENSKLNYSKLVLEDNMDLLHEFIESGPDVNVRDCQGYTCLQRVLLGREERLDVVKFLVEHGADINSKDPKGSPCLLLAATKFHFKICEYFITNGADVNCRNARKKTMLHLVSCKSRFYDTVSVAKFLVRVGADVNVTDDKNLTPIEIAAKEYNQRAVDYFATLEQVTIASKIKAFEIIGSLFNSKDTAVKYWTKVLVLKTPGDNVNDATVLKDTILPGIKCLNSIESVKQVAHDEETRLFYSVYLLDKVLGRHNVLTLKKLKTLARSYLKTERGEHIGSVVIKYALCKVLKHQRSTSIFKHSAIVDALYDILCCWCYYFKDKNSISFTDIIEIFEALIDQLEILGRNRQKVAGQLYEVPFSSLDLVYEIYCIIFALDKTETERTKFMTVNDAFLNVDERFCHVFGRSIIHTTVQNRIHYFFQADVDQKYEITRFLLSSGISVNTLDISNNTPMHLVLKESPNPERTKIVELLIENGGHVDFRNDAGETVLGLLTNYDIGFNEVKYRSLQCLCACVIKHFHLPYETEVPKHLKTFVDRH</sequence>
<dbReference type="Pfam" id="PF00023">
    <property type="entry name" value="Ank"/>
    <property type="match status" value="1"/>
</dbReference>
<keyword evidence="1" id="KW-0677">Repeat</keyword>
<dbReference type="SUPFAM" id="SSF48403">
    <property type="entry name" value="Ankyrin repeat"/>
    <property type="match status" value="2"/>
</dbReference>
<dbReference type="PROSITE" id="PS50088">
    <property type="entry name" value="ANK_REPEAT"/>
    <property type="match status" value="4"/>
</dbReference>
<feature type="repeat" description="ANK" evidence="3">
    <location>
        <begin position="239"/>
        <end position="271"/>
    </location>
</feature>
<comment type="caution">
    <text evidence="5">The sequence shown here is derived from an EMBL/GenBank/DDBJ whole genome shotgun (WGS) entry which is preliminary data.</text>
</comment>
<evidence type="ECO:0000256" key="3">
    <source>
        <dbReference type="PROSITE-ProRule" id="PRU00023"/>
    </source>
</evidence>
<feature type="compositionally biased region" description="Basic and acidic residues" evidence="4">
    <location>
        <begin position="29"/>
        <end position="46"/>
    </location>
</feature>
<evidence type="ECO:0000256" key="2">
    <source>
        <dbReference type="ARBA" id="ARBA00023043"/>
    </source>
</evidence>
<dbReference type="InterPro" id="IPR036770">
    <property type="entry name" value="Ankyrin_rpt-contain_sf"/>
</dbReference>
<feature type="region of interest" description="Disordered" evidence="4">
    <location>
        <begin position="29"/>
        <end position="48"/>
    </location>
</feature>
<feature type="repeat" description="ANK" evidence="3">
    <location>
        <begin position="272"/>
        <end position="308"/>
    </location>
</feature>
<evidence type="ECO:0000256" key="4">
    <source>
        <dbReference type="SAM" id="MobiDB-lite"/>
    </source>
</evidence>
<dbReference type="Proteomes" id="UP001217089">
    <property type="component" value="Unassembled WGS sequence"/>
</dbReference>